<keyword evidence="20" id="KW-0411">Iron-sulfur</keyword>
<keyword evidence="17 25" id="KW-1133">Transmembrane helix</keyword>
<dbReference type="Proteomes" id="UP000612456">
    <property type="component" value="Unassembled WGS sequence"/>
</dbReference>
<feature type="transmembrane region" description="Helical" evidence="25">
    <location>
        <begin position="49"/>
        <end position="68"/>
    </location>
</feature>
<evidence type="ECO:0000256" key="3">
    <source>
        <dbReference type="ARBA" id="ARBA00004496"/>
    </source>
</evidence>
<dbReference type="Gene3D" id="1.20.5.1930">
    <property type="match status" value="1"/>
</dbReference>
<evidence type="ECO:0000256" key="22">
    <source>
        <dbReference type="ARBA" id="ARBA00024827"/>
    </source>
</evidence>
<dbReference type="GO" id="GO:0046983">
    <property type="term" value="F:protein dimerization activity"/>
    <property type="evidence" value="ECO:0007669"/>
    <property type="project" value="InterPro"/>
</dbReference>
<evidence type="ECO:0000256" key="7">
    <source>
        <dbReference type="ARBA" id="ARBA00022475"/>
    </source>
</evidence>
<keyword evidence="14" id="KW-0547">Nucleotide-binding</keyword>
<dbReference type="Gene3D" id="3.30.565.10">
    <property type="entry name" value="Histidine kinase-like ATPase, C-terminal domain"/>
    <property type="match status" value="1"/>
</dbReference>
<dbReference type="Pfam" id="PF02518">
    <property type="entry name" value="HATPase_c"/>
    <property type="match status" value="1"/>
</dbReference>
<keyword evidence="13" id="KW-0479">Metal-binding</keyword>
<evidence type="ECO:0000256" key="5">
    <source>
        <dbReference type="ARBA" id="ARBA00012438"/>
    </source>
</evidence>
<evidence type="ECO:0000256" key="2">
    <source>
        <dbReference type="ARBA" id="ARBA00001966"/>
    </source>
</evidence>
<comment type="cofactor">
    <cofactor evidence="2">
        <name>[4Fe-4S] cluster</name>
        <dbReference type="ChEBI" id="CHEBI:49883"/>
    </cofactor>
</comment>
<organism evidence="28 29">
    <name type="scientific">Paenibacillus nasutitermitis</name>
    <dbReference type="NCBI Taxonomy" id="1652958"/>
    <lineage>
        <taxon>Bacteria</taxon>
        <taxon>Bacillati</taxon>
        <taxon>Bacillota</taxon>
        <taxon>Bacilli</taxon>
        <taxon>Bacillales</taxon>
        <taxon>Paenibacillaceae</taxon>
        <taxon>Paenibacillus</taxon>
    </lineage>
</organism>
<dbReference type="PANTHER" id="PTHR24421:SF37">
    <property type="entry name" value="SENSOR HISTIDINE KINASE NARS"/>
    <property type="match status" value="1"/>
</dbReference>
<evidence type="ECO:0000256" key="1">
    <source>
        <dbReference type="ARBA" id="ARBA00000085"/>
    </source>
</evidence>
<evidence type="ECO:0000256" key="18">
    <source>
        <dbReference type="ARBA" id="ARBA00023004"/>
    </source>
</evidence>
<evidence type="ECO:0000313" key="29">
    <source>
        <dbReference type="Proteomes" id="UP000612456"/>
    </source>
</evidence>
<keyword evidence="9" id="KW-0963">Cytoplasm</keyword>
<dbReference type="CDD" id="cd16917">
    <property type="entry name" value="HATPase_UhpB-NarQ-NarX-like"/>
    <property type="match status" value="1"/>
</dbReference>
<protein>
    <recommendedName>
        <fullName evidence="6">Oxygen sensor histidine kinase NreB</fullName>
        <ecNumber evidence="5">2.7.13.3</ecNumber>
    </recommendedName>
    <alternativeName>
        <fullName evidence="23">Nitrogen regulation protein B</fullName>
    </alternativeName>
</protein>
<keyword evidence="19" id="KW-0902">Two-component regulatory system</keyword>
<dbReference type="InterPro" id="IPR011712">
    <property type="entry name" value="Sig_transdc_His_kin_sub3_dim/P"/>
</dbReference>
<evidence type="ECO:0000256" key="11">
    <source>
        <dbReference type="ARBA" id="ARBA00022679"/>
    </source>
</evidence>
<evidence type="ECO:0000256" key="19">
    <source>
        <dbReference type="ARBA" id="ARBA00023012"/>
    </source>
</evidence>
<dbReference type="PANTHER" id="PTHR24421">
    <property type="entry name" value="NITRATE/NITRITE SENSOR PROTEIN NARX-RELATED"/>
    <property type="match status" value="1"/>
</dbReference>
<keyword evidence="15 28" id="KW-0418">Kinase</keyword>
<dbReference type="AlphaFoldDB" id="A0A917DX09"/>
<keyword evidence="11" id="KW-0808">Transferase</keyword>
<evidence type="ECO:0000256" key="20">
    <source>
        <dbReference type="ARBA" id="ARBA00023014"/>
    </source>
</evidence>
<dbReference type="InterPro" id="IPR003660">
    <property type="entry name" value="HAMP_dom"/>
</dbReference>
<evidence type="ECO:0000256" key="21">
    <source>
        <dbReference type="ARBA" id="ARBA00023136"/>
    </source>
</evidence>
<dbReference type="Pfam" id="PF07730">
    <property type="entry name" value="HisKA_3"/>
    <property type="match status" value="1"/>
</dbReference>
<dbReference type="GO" id="GO:0005886">
    <property type="term" value="C:plasma membrane"/>
    <property type="evidence" value="ECO:0007669"/>
    <property type="project" value="UniProtKB-SubCell"/>
</dbReference>
<keyword evidence="18" id="KW-0408">Iron</keyword>
<evidence type="ECO:0000256" key="14">
    <source>
        <dbReference type="ARBA" id="ARBA00022741"/>
    </source>
</evidence>
<keyword evidence="21 25" id="KW-0472">Membrane</keyword>
<evidence type="ECO:0000256" key="13">
    <source>
        <dbReference type="ARBA" id="ARBA00022723"/>
    </source>
</evidence>
<dbReference type="GO" id="GO:0005737">
    <property type="term" value="C:cytoplasm"/>
    <property type="evidence" value="ECO:0007669"/>
    <property type="project" value="UniProtKB-SubCell"/>
</dbReference>
<keyword evidence="29" id="KW-1185">Reference proteome</keyword>
<dbReference type="PROSITE" id="PS50885">
    <property type="entry name" value="HAMP"/>
    <property type="match status" value="1"/>
</dbReference>
<feature type="region of interest" description="Disordered" evidence="24">
    <location>
        <begin position="342"/>
        <end position="361"/>
    </location>
</feature>
<evidence type="ECO:0000256" key="6">
    <source>
        <dbReference type="ARBA" id="ARBA00017322"/>
    </source>
</evidence>
<evidence type="ECO:0000259" key="27">
    <source>
        <dbReference type="PROSITE" id="PS50885"/>
    </source>
</evidence>
<keyword evidence="8" id="KW-0004">4Fe-4S</keyword>
<evidence type="ECO:0000256" key="4">
    <source>
        <dbReference type="ARBA" id="ARBA00004651"/>
    </source>
</evidence>
<dbReference type="PROSITE" id="PS50109">
    <property type="entry name" value="HIS_KIN"/>
    <property type="match status" value="1"/>
</dbReference>
<dbReference type="InterPro" id="IPR004358">
    <property type="entry name" value="Sig_transdc_His_kin-like_C"/>
</dbReference>
<comment type="caution">
    <text evidence="28">The sequence shown here is derived from an EMBL/GenBank/DDBJ whole genome shotgun (WGS) entry which is preliminary data.</text>
</comment>
<comment type="subcellular location">
    <subcellularLocation>
        <location evidence="4">Cell membrane</location>
        <topology evidence="4">Multi-pass membrane protein</topology>
    </subcellularLocation>
    <subcellularLocation>
        <location evidence="3">Cytoplasm</location>
    </subcellularLocation>
</comment>
<evidence type="ECO:0000256" key="12">
    <source>
        <dbReference type="ARBA" id="ARBA00022692"/>
    </source>
</evidence>
<evidence type="ECO:0000256" key="25">
    <source>
        <dbReference type="SAM" id="Phobius"/>
    </source>
</evidence>
<dbReference type="InterPro" id="IPR050482">
    <property type="entry name" value="Sensor_HK_TwoCompSys"/>
</dbReference>
<keyword evidence="12 25" id="KW-0812">Transmembrane</keyword>
<keyword evidence="7" id="KW-1003">Cell membrane</keyword>
<evidence type="ECO:0000313" key="28">
    <source>
        <dbReference type="EMBL" id="GGD74691.1"/>
    </source>
</evidence>
<reference evidence="28" key="2">
    <citation type="submission" date="2020-09" db="EMBL/GenBank/DDBJ databases">
        <authorList>
            <person name="Sun Q."/>
            <person name="Zhou Y."/>
        </authorList>
    </citation>
    <scope>NUCLEOTIDE SEQUENCE</scope>
    <source>
        <strain evidence="28">CGMCC 1.15178</strain>
    </source>
</reference>
<proteinExistence type="predicted"/>
<evidence type="ECO:0000256" key="8">
    <source>
        <dbReference type="ARBA" id="ARBA00022485"/>
    </source>
</evidence>
<feature type="domain" description="HAMP" evidence="27">
    <location>
        <begin position="69"/>
        <end position="121"/>
    </location>
</feature>
<name>A0A917DX09_9BACL</name>
<dbReference type="InterPro" id="IPR036890">
    <property type="entry name" value="HATPase_C_sf"/>
</dbReference>
<dbReference type="GO" id="GO:0005524">
    <property type="term" value="F:ATP binding"/>
    <property type="evidence" value="ECO:0007669"/>
    <property type="project" value="UniProtKB-KW"/>
</dbReference>
<keyword evidence="10" id="KW-0597">Phosphoprotein</keyword>
<dbReference type="GO" id="GO:0051539">
    <property type="term" value="F:4 iron, 4 sulfur cluster binding"/>
    <property type="evidence" value="ECO:0007669"/>
    <property type="project" value="UniProtKB-KW"/>
</dbReference>
<evidence type="ECO:0000256" key="15">
    <source>
        <dbReference type="ARBA" id="ARBA00022777"/>
    </source>
</evidence>
<dbReference type="PRINTS" id="PR00344">
    <property type="entry name" value="BCTRLSENSOR"/>
</dbReference>
<evidence type="ECO:0000256" key="10">
    <source>
        <dbReference type="ARBA" id="ARBA00022553"/>
    </source>
</evidence>
<dbReference type="InterPro" id="IPR005467">
    <property type="entry name" value="His_kinase_dom"/>
</dbReference>
<keyword evidence="16" id="KW-0067">ATP-binding</keyword>
<sequence length="361" mass="40878">MILLMMVRLFRNSKWDMILMFAAASSVSVLLWNIGTRIANPEVNNNDLWIGITALFLLISAGFGYWAAQRIQRRMDMLHLGLKQASHGNYSARLPEEGARNFTAVFREFNDMLEALDQRTQLIQRTGEDQVMREAASNEAAVLEERKRLARDLHDTVSQQLFAIHMSASSLPKLLEINHERAVSVMEQLISMSSLAQKQMRGFIAQLRPMELEGRSLQQALDKWFPDYCRQNGLQGVLEWRIKEKLSEAKEHQLFLIIQEAMANIVKHAGAQTAFLTLAETERQIVMTLQDDGVGFRADMVKRGSYGLSTMRERSNKLGGDTSIISKPGSGTRVRVTLPNYINKGAGQDERDEAVENHDRG</sequence>
<dbReference type="SUPFAM" id="SSF55874">
    <property type="entry name" value="ATPase domain of HSP90 chaperone/DNA topoisomerase II/histidine kinase"/>
    <property type="match status" value="1"/>
</dbReference>
<gene>
    <name evidence="28" type="primary">liaS</name>
    <name evidence="28" type="ORF">GCM10010911_35750</name>
</gene>
<feature type="domain" description="Histidine kinase" evidence="26">
    <location>
        <begin position="148"/>
        <end position="342"/>
    </location>
</feature>
<evidence type="ECO:0000259" key="26">
    <source>
        <dbReference type="PROSITE" id="PS50109"/>
    </source>
</evidence>
<dbReference type="EC" id="2.7.13.3" evidence="5"/>
<evidence type="ECO:0000256" key="16">
    <source>
        <dbReference type="ARBA" id="ARBA00022840"/>
    </source>
</evidence>
<comment type="function">
    <text evidence="22">Member of the two-component regulatory system NreB/NreC involved in the control of dissimilatory nitrate/nitrite reduction in response to oxygen. NreB functions as a direct oxygen sensor histidine kinase which is autophosphorylated, in the absence of oxygen, probably at the conserved histidine residue, and transfers its phosphate group probably to a conserved aspartate residue of NreC. NreB/NreC activates the expression of the nitrate (narGHJI) and nitrite (nir) reductase operons, as well as the putative nitrate transporter gene narT.</text>
</comment>
<dbReference type="EMBL" id="BMHP01000002">
    <property type="protein sequence ID" value="GGD74691.1"/>
    <property type="molecule type" value="Genomic_DNA"/>
</dbReference>
<dbReference type="SMART" id="SM00387">
    <property type="entry name" value="HATPase_c"/>
    <property type="match status" value="1"/>
</dbReference>
<reference evidence="28" key="1">
    <citation type="journal article" date="2014" name="Int. J. Syst. Evol. Microbiol.">
        <title>Complete genome sequence of Corynebacterium casei LMG S-19264T (=DSM 44701T), isolated from a smear-ripened cheese.</title>
        <authorList>
            <consortium name="US DOE Joint Genome Institute (JGI-PGF)"/>
            <person name="Walter F."/>
            <person name="Albersmeier A."/>
            <person name="Kalinowski J."/>
            <person name="Ruckert C."/>
        </authorList>
    </citation>
    <scope>NUCLEOTIDE SEQUENCE</scope>
    <source>
        <strain evidence="28">CGMCC 1.15178</strain>
    </source>
</reference>
<accession>A0A917DX09</accession>
<evidence type="ECO:0000256" key="17">
    <source>
        <dbReference type="ARBA" id="ARBA00022989"/>
    </source>
</evidence>
<comment type="catalytic activity">
    <reaction evidence="1">
        <text>ATP + protein L-histidine = ADP + protein N-phospho-L-histidine.</text>
        <dbReference type="EC" id="2.7.13.3"/>
    </reaction>
</comment>
<evidence type="ECO:0000256" key="23">
    <source>
        <dbReference type="ARBA" id="ARBA00030800"/>
    </source>
</evidence>
<dbReference type="Gene3D" id="6.10.340.10">
    <property type="match status" value="1"/>
</dbReference>
<dbReference type="GO" id="GO:0046872">
    <property type="term" value="F:metal ion binding"/>
    <property type="evidence" value="ECO:0007669"/>
    <property type="project" value="UniProtKB-KW"/>
</dbReference>
<dbReference type="SMART" id="SM00304">
    <property type="entry name" value="HAMP"/>
    <property type="match status" value="1"/>
</dbReference>
<evidence type="ECO:0000256" key="24">
    <source>
        <dbReference type="SAM" id="MobiDB-lite"/>
    </source>
</evidence>
<dbReference type="InterPro" id="IPR003594">
    <property type="entry name" value="HATPase_dom"/>
</dbReference>
<evidence type="ECO:0000256" key="9">
    <source>
        <dbReference type="ARBA" id="ARBA00022490"/>
    </source>
</evidence>
<dbReference type="GO" id="GO:0000155">
    <property type="term" value="F:phosphorelay sensor kinase activity"/>
    <property type="evidence" value="ECO:0007669"/>
    <property type="project" value="InterPro"/>
</dbReference>